<feature type="compositionally biased region" description="Acidic residues" evidence="1">
    <location>
        <begin position="21"/>
        <end position="38"/>
    </location>
</feature>
<name>A0A2B4RLX2_STYPI</name>
<reference evidence="3" key="1">
    <citation type="journal article" date="2017" name="bioRxiv">
        <title>Comparative analysis of the genomes of Stylophora pistillata and Acropora digitifera provides evidence for extensive differences between species of corals.</title>
        <authorList>
            <person name="Voolstra C.R."/>
            <person name="Li Y."/>
            <person name="Liew Y.J."/>
            <person name="Baumgarten S."/>
            <person name="Zoccola D."/>
            <person name="Flot J.-F."/>
            <person name="Tambutte S."/>
            <person name="Allemand D."/>
            <person name="Aranda M."/>
        </authorList>
    </citation>
    <scope>NUCLEOTIDE SEQUENCE [LARGE SCALE GENOMIC DNA]</scope>
</reference>
<dbReference type="EMBL" id="LSMT01000402">
    <property type="protein sequence ID" value="PFX18601.1"/>
    <property type="molecule type" value="Genomic_DNA"/>
</dbReference>
<protein>
    <submittedName>
        <fullName evidence="2">Uncharacterized protein</fullName>
    </submittedName>
</protein>
<sequence>MHSQYKSVSQNDHQDEIEKGDGEDDEEDSEDDDSDDEILAVFGSDSEDEDSHEESGKDESDDMNVHQGEIRGMVGKNMLKTQLQTGMMGKPSITACAKDSGAMSFSLSQGDVGRGNKFSKVVYTIIQVITADYECKRHEPKPTILHVGN</sequence>
<proteinExistence type="predicted"/>
<dbReference type="OrthoDB" id="5988972at2759"/>
<accession>A0A2B4RLX2</accession>
<gene>
    <name evidence="2" type="ORF">AWC38_SpisGene17027</name>
</gene>
<evidence type="ECO:0000313" key="2">
    <source>
        <dbReference type="EMBL" id="PFX18601.1"/>
    </source>
</evidence>
<dbReference type="Proteomes" id="UP000225706">
    <property type="component" value="Unassembled WGS sequence"/>
</dbReference>
<feature type="region of interest" description="Disordered" evidence="1">
    <location>
        <begin position="1"/>
        <end position="74"/>
    </location>
</feature>
<feature type="compositionally biased region" description="Polar residues" evidence="1">
    <location>
        <begin position="1"/>
        <end position="11"/>
    </location>
</feature>
<dbReference type="AlphaFoldDB" id="A0A2B4RLX2"/>
<comment type="caution">
    <text evidence="2">The sequence shown here is derived from an EMBL/GenBank/DDBJ whole genome shotgun (WGS) entry which is preliminary data.</text>
</comment>
<organism evidence="2 3">
    <name type="scientific">Stylophora pistillata</name>
    <name type="common">Smooth cauliflower coral</name>
    <dbReference type="NCBI Taxonomy" id="50429"/>
    <lineage>
        <taxon>Eukaryota</taxon>
        <taxon>Metazoa</taxon>
        <taxon>Cnidaria</taxon>
        <taxon>Anthozoa</taxon>
        <taxon>Hexacorallia</taxon>
        <taxon>Scleractinia</taxon>
        <taxon>Astrocoeniina</taxon>
        <taxon>Pocilloporidae</taxon>
        <taxon>Stylophora</taxon>
    </lineage>
</organism>
<evidence type="ECO:0000313" key="3">
    <source>
        <dbReference type="Proteomes" id="UP000225706"/>
    </source>
</evidence>
<evidence type="ECO:0000256" key="1">
    <source>
        <dbReference type="SAM" id="MobiDB-lite"/>
    </source>
</evidence>
<keyword evidence="3" id="KW-1185">Reference proteome</keyword>